<dbReference type="InterPro" id="IPR043519">
    <property type="entry name" value="NT_sf"/>
</dbReference>
<protein>
    <submittedName>
        <fullName evidence="2">Nucleotidyltransferase, putative</fullName>
    </submittedName>
</protein>
<dbReference type="AlphaFoldDB" id="G7WQ22"/>
<dbReference type="InterPro" id="IPR002934">
    <property type="entry name" value="Polymerase_NTP_transf_dom"/>
</dbReference>
<proteinExistence type="predicted"/>
<dbReference type="Gene3D" id="3.30.460.10">
    <property type="entry name" value="Beta Polymerase, domain 2"/>
    <property type="match status" value="1"/>
</dbReference>
<name>G7WQ22_METH6</name>
<dbReference type="GeneID" id="12510866"/>
<dbReference type="RefSeq" id="WP_014587234.1">
    <property type="nucleotide sequence ID" value="NC_017527.1"/>
</dbReference>
<dbReference type="KEGG" id="mhi:Mhar_1695"/>
<reference evidence="2 3" key="1">
    <citation type="journal article" date="2012" name="PLoS ONE">
        <title>The genome characteristics and predicted function of methyl-group oxidation pathway in the obligate aceticlastic methanogens, Methanosaeta spp.</title>
        <authorList>
            <person name="Zhu J."/>
            <person name="Zheng H."/>
            <person name="Ai G."/>
            <person name="Zhang G."/>
            <person name="Liu D."/>
            <person name="Liu X."/>
            <person name="Dong X."/>
        </authorList>
    </citation>
    <scope>NUCLEOTIDE SEQUENCE [LARGE SCALE GENOMIC DNA]</scope>
    <source>
        <strain evidence="2 3">6Ac</strain>
    </source>
</reference>
<dbReference type="OrthoDB" id="9287at2157"/>
<feature type="domain" description="Polymerase nucleotidyl transferase" evidence="1">
    <location>
        <begin position="20"/>
        <end position="76"/>
    </location>
</feature>
<dbReference type="PANTHER" id="PTHR33933">
    <property type="entry name" value="NUCLEOTIDYLTRANSFERASE"/>
    <property type="match status" value="1"/>
</dbReference>
<dbReference type="InterPro" id="IPR052548">
    <property type="entry name" value="Type_VII_TA_antitoxin"/>
</dbReference>
<dbReference type="STRING" id="1110509.Mhar_1695"/>
<keyword evidence="3" id="KW-1185">Reference proteome</keyword>
<sequence>MNASGSKISLADERRERAVEEFVKRATQRYGNRIRSVTLFGSVARGAAGEESEIDILVVIDEEDFRLRRKLIGLSFDILLETGGDLSVKVLSDRDFQARKTHSFLRNVLAEGAKLA</sequence>
<dbReference type="EMBL" id="CP003117">
    <property type="protein sequence ID" value="AET65053.1"/>
    <property type="molecule type" value="Genomic_DNA"/>
</dbReference>
<dbReference type="CDD" id="cd05403">
    <property type="entry name" value="NT_KNTase_like"/>
    <property type="match status" value="1"/>
</dbReference>
<keyword evidence="2" id="KW-0808">Transferase</keyword>
<dbReference type="PANTHER" id="PTHR33933:SF3">
    <property type="entry name" value="PROTEIN ADENYLYLTRANSFERASE MJ0604-RELATED"/>
    <property type="match status" value="1"/>
</dbReference>
<accession>G7WQ22</accession>
<organism evidence="2 3">
    <name type="scientific">Methanothrix harundinacea (strain 6Ac)</name>
    <name type="common">Methanosaeta harundinacea</name>
    <dbReference type="NCBI Taxonomy" id="1110509"/>
    <lineage>
        <taxon>Archaea</taxon>
        <taxon>Methanobacteriati</taxon>
        <taxon>Methanobacteriota</taxon>
        <taxon>Stenosarchaea group</taxon>
        <taxon>Methanomicrobia</taxon>
        <taxon>Methanotrichales</taxon>
        <taxon>Methanotrichaceae</taxon>
        <taxon>Methanothrix</taxon>
    </lineage>
</organism>
<evidence type="ECO:0000313" key="3">
    <source>
        <dbReference type="Proteomes" id="UP000005877"/>
    </source>
</evidence>
<dbReference type="SUPFAM" id="SSF81301">
    <property type="entry name" value="Nucleotidyltransferase"/>
    <property type="match status" value="1"/>
</dbReference>
<evidence type="ECO:0000259" key="1">
    <source>
        <dbReference type="Pfam" id="PF01909"/>
    </source>
</evidence>
<dbReference type="Proteomes" id="UP000005877">
    <property type="component" value="Chromosome"/>
</dbReference>
<gene>
    <name evidence="2" type="ordered locus">Mhar_1695</name>
</gene>
<evidence type="ECO:0000313" key="2">
    <source>
        <dbReference type="EMBL" id="AET65053.1"/>
    </source>
</evidence>
<dbReference type="Pfam" id="PF01909">
    <property type="entry name" value="NTP_transf_2"/>
    <property type="match status" value="1"/>
</dbReference>
<dbReference type="HOGENOM" id="CLU_130257_3_2_2"/>
<dbReference type="GO" id="GO:0016779">
    <property type="term" value="F:nucleotidyltransferase activity"/>
    <property type="evidence" value="ECO:0007669"/>
    <property type="project" value="InterPro"/>
</dbReference>
<dbReference type="PATRIC" id="fig|1110509.7.peg.1882"/>